<dbReference type="OrthoDB" id="5325135at2"/>
<dbReference type="Pfam" id="PF04964">
    <property type="entry name" value="Flp_Fap"/>
    <property type="match status" value="1"/>
</dbReference>
<dbReference type="BioCyc" id="RPAL652103:RPDX1_RS17925-MONOMER"/>
<evidence type="ECO:0000313" key="3">
    <source>
        <dbReference type="Proteomes" id="UP000001402"/>
    </source>
</evidence>
<dbReference type="KEGG" id="rpx:Rpdx1_3634"/>
<sequence length="54" mass="5723">MRRLISRFRTDTRGATSIEYALIAVGISIVIVGLSATLGTNLAAKYSAVKDALP</sequence>
<gene>
    <name evidence="2" type="ordered locus">Rpdx1_3634</name>
</gene>
<accession>E6VEQ8</accession>
<reference evidence="2" key="1">
    <citation type="submission" date="2010-12" db="EMBL/GenBank/DDBJ databases">
        <title>Complete sequence of Rhodopseudomonas palustris DX-1.</title>
        <authorList>
            <consortium name="US DOE Joint Genome Institute"/>
            <person name="Lucas S."/>
            <person name="Copeland A."/>
            <person name="Lapidus A."/>
            <person name="Cheng J.-F."/>
            <person name="Goodwin L."/>
            <person name="Pitluck S."/>
            <person name="Misra M."/>
            <person name="Chertkov O."/>
            <person name="Detter J.C."/>
            <person name="Han C."/>
            <person name="Tapia R."/>
            <person name="Land M."/>
            <person name="Hauser L."/>
            <person name="Kyrpides N."/>
            <person name="Ivanova N."/>
            <person name="Ovchinnikova G."/>
            <person name="Logan B."/>
            <person name="Oda Y."/>
            <person name="Harwood C."/>
            <person name="Woyke T."/>
        </authorList>
    </citation>
    <scope>NUCLEOTIDE SEQUENCE [LARGE SCALE GENOMIC DNA]</scope>
    <source>
        <strain evidence="2">DX-1</strain>
    </source>
</reference>
<evidence type="ECO:0000313" key="2">
    <source>
        <dbReference type="EMBL" id="ADU45202.1"/>
    </source>
</evidence>
<evidence type="ECO:0000256" key="1">
    <source>
        <dbReference type="SAM" id="Phobius"/>
    </source>
</evidence>
<keyword evidence="1" id="KW-0472">Membrane</keyword>
<protein>
    <submittedName>
        <fullName evidence="2">Flp/Fap pilin component</fullName>
    </submittedName>
</protein>
<name>E6VEQ8_RHOPX</name>
<dbReference type="Proteomes" id="UP000001402">
    <property type="component" value="Chromosome"/>
</dbReference>
<keyword evidence="1" id="KW-1133">Transmembrane helix</keyword>
<feature type="transmembrane region" description="Helical" evidence="1">
    <location>
        <begin position="20"/>
        <end position="44"/>
    </location>
</feature>
<dbReference type="AlphaFoldDB" id="E6VEQ8"/>
<proteinExistence type="predicted"/>
<dbReference type="HOGENOM" id="CLU_171854_3_3_5"/>
<keyword evidence="1" id="KW-0812">Transmembrane</keyword>
<dbReference type="STRING" id="652103.Rpdx1_3634"/>
<dbReference type="eggNOG" id="COG3847">
    <property type="taxonomic scope" value="Bacteria"/>
</dbReference>
<dbReference type="InterPro" id="IPR007047">
    <property type="entry name" value="Flp_Fap"/>
</dbReference>
<dbReference type="EMBL" id="CP002418">
    <property type="protein sequence ID" value="ADU45202.1"/>
    <property type="molecule type" value="Genomic_DNA"/>
</dbReference>
<organism evidence="2 3">
    <name type="scientific">Rhodopseudomonas palustris (strain DX-1)</name>
    <dbReference type="NCBI Taxonomy" id="652103"/>
    <lineage>
        <taxon>Bacteria</taxon>
        <taxon>Pseudomonadati</taxon>
        <taxon>Pseudomonadota</taxon>
        <taxon>Alphaproteobacteria</taxon>
        <taxon>Hyphomicrobiales</taxon>
        <taxon>Nitrobacteraceae</taxon>
        <taxon>Rhodopseudomonas</taxon>
    </lineage>
</organism>